<feature type="region of interest" description="Disordered" evidence="1">
    <location>
        <begin position="69"/>
        <end position="90"/>
    </location>
</feature>
<accession>A0A3Q2H9Y4</accession>
<proteinExistence type="predicted"/>
<reference evidence="2" key="3">
    <citation type="submission" date="2025-09" db="UniProtKB">
        <authorList>
            <consortium name="Ensembl"/>
        </authorList>
    </citation>
    <scope>IDENTIFICATION</scope>
    <source>
        <strain evidence="2">Thoroughbred</strain>
    </source>
</reference>
<evidence type="ECO:0000313" key="2">
    <source>
        <dbReference type="Ensembl" id="ENSECAP00000030406.1"/>
    </source>
</evidence>
<name>A0A3Q2H9Y4_HORSE</name>
<dbReference type="Proteomes" id="UP000002281">
    <property type="component" value="Chromosome 8"/>
</dbReference>
<organism evidence="2 3">
    <name type="scientific">Equus caballus</name>
    <name type="common">Horse</name>
    <dbReference type="NCBI Taxonomy" id="9796"/>
    <lineage>
        <taxon>Eukaryota</taxon>
        <taxon>Metazoa</taxon>
        <taxon>Chordata</taxon>
        <taxon>Craniata</taxon>
        <taxon>Vertebrata</taxon>
        <taxon>Euteleostomi</taxon>
        <taxon>Mammalia</taxon>
        <taxon>Eutheria</taxon>
        <taxon>Laurasiatheria</taxon>
        <taxon>Perissodactyla</taxon>
        <taxon>Equidae</taxon>
        <taxon>Equus</taxon>
    </lineage>
</organism>
<keyword evidence="3" id="KW-1185">Reference proteome</keyword>
<sequence>QMTAHPPWSSCPQLLGSPPRGARTPPHPRCSIRKLPLAGPGTRGCFHAQGKHHQARGAGTPFPEIPACCPRSRQDSHHSQSMHCRQPRGT</sequence>
<feature type="region of interest" description="Disordered" evidence="1">
    <location>
        <begin position="1"/>
        <end position="35"/>
    </location>
</feature>
<protein>
    <submittedName>
        <fullName evidence="2">Uncharacterized protein</fullName>
    </submittedName>
</protein>
<reference evidence="2 3" key="1">
    <citation type="journal article" date="2009" name="Science">
        <title>Genome sequence, comparative analysis, and population genetics of the domestic horse.</title>
        <authorList>
            <consortium name="Broad Institute Genome Sequencing Platform"/>
            <consortium name="Broad Institute Whole Genome Assembly Team"/>
            <person name="Wade C.M."/>
            <person name="Giulotto E."/>
            <person name="Sigurdsson S."/>
            <person name="Zoli M."/>
            <person name="Gnerre S."/>
            <person name="Imsland F."/>
            <person name="Lear T.L."/>
            <person name="Adelson D.L."/>
            <person name="Bailey E."/>
            <person name="Bellone R.R."/>
            <person name="Bloecker H."/>
            <person name="Distl O."/>
            <person name="Edgar R.C."/>
            <person name="Garber M."/>
            <person name="Leeb T."/>
            <person name="Mauceli E."/>
            <person name="MacLeod J.N."/>
            <person name="Penedo M.C.T."/>
            <person name="Raison J.M."/>
            <person name="Sharpe T."/>
            <person name="Vogel J."/>
            <person name="Andersson L."/>
            <person name="Antczak D.F."/>
            <person name="Biagi T."/>
            <person name="Binns M.M."/>
            <person name="Chowdhary B.P."/>
            <person name="Coleman S.J."/>
            <person name="Della Valle G."/>
            <person name="Fryc S."/>
            <person name="Guerin G."/>
            <person name="Hasegawa T."/>
            <person name="Hill E.W."/>
            <person name="Jurka J."/>
            <person name="Kiialainen A."/>
            <person name="Lindgren G."/>
            <person name="Liu J."/>
            <person name="Magnani E."/>
            <person name="Mickelson J.R."/>
            <person name="Murray J."/>
            <person name="Nergadze S.G."/>
            <person name="Onofrio R."/>
            <person name="Pedroni S."/>
            <person name="Piras M.F."/>
            <person name="Raudsepp T."/>
            <person name="Rocchi M."/>
            <person name="Roeed K.H."/>
            <person name="Ryder O.A."/>
            <person name="Searle S."/>
            <person name="Skow L."/>
            <person name="Swinburne J.E."/>
            <person name="Syvaenen A.C."/>
            <person name="Tozaki T."/>
            <person name="Valberg S.J."/>
            <person name="Vaudin M."/>
            <person name="White J.R."/>
            <person name="Zody M.C."/>
            <person name="Lander E.S."/>
            <person name="Lindblad-Toh K."/>
        </authorList>
    </citation>
    <scope>NUCLEOTIDE SEQUENCE [LARGE SCALE GENOMIC DNA]</scope>
    <source>
        <strain evidence="2 3">Thoroughbred</strain>
    </source>
</reference>
<evidence type="ECO:0000313" key="3">
    <source>
        <dbReference type="Proteomes" id="UP000002281"/>
    </source>
</evidence>
<dbReference type="Ensembl" id="ENSECAT00000043781.1">
    <property type="protein sequence ID" value="ENSECAP00000030406.1"/>
    <property type="gene ID" value="ENSECAG00000031007.1"/>
</dbReference>
<reference evidence="2" key="2">
    <citation type="submission" date="2025-08" db="UniProtKB">
        <authorList>
            <consortium name="Ensembl"/>
        </authorList>
    </citation>
    <scope>IDENTIFICATION</scope>
    <source>
        <strain evidence="2">Thoroughbred</strain>
    </source>
</reference>
<dbReference type="InParanoid" id="A0A3Q2H9Y4"/>
<feature type="compositionally biased region" description="Polar residues" evidence="1">
    <location>
        <begin position="79"/>
        <end position="90"/>
    </location>
</feature>
<dbReference type="AlphaFoldDB" id="A0A3Q2H9Y4"/>
<evidence type="ECO:0000256" key="1">
    <source>
        <dbReference type="SAM" id="MobiDB-lite"/>
    </source>
</evidence>
<dbReference type="Bgee" id="ENSECAG00000031007">
    <property type="expression patterns" value="Expressed in spinal cord and 3 other cell types or tissues"/>
</dbReference>
<dbReference type="PaxDb" id="9796-ENSECAP00000030406"/>